<dbReference type="PANTHER" id="PTHR42756">
    <property type="entry name" value="TRANSCRIPTIONAL REGULATOR, MARR"/>
    <property type="match status" value="1"/>
</dbReference>
<evidence type="ECO:0000256" key="2">
    <source>
        <dbReference type="ARBA" id="ARBA00023125"/>
    </source>
</evidence>
<dbReference type="AlphaFoldDB" id="A0A0R1P1Y4"/>
<evidence type="ECO:0000313" key="6">
    <source>
        <dbReference type="Proteomes" id="UP000051439"/>
    </source>
</evidence>
<dbReference type="InterPro" id="IPR036388">
    <property type="entry name" value="WH-like_DNA-bd_sf"/>
</dbReference>
<dbReference type="PATRIC" id="fig|1423766.4.peg.1164"/>
<keyword evidence="3" id="KW-0804">Transcription</keyword>
<dbReference type="PANTHER" id="PTHR42756:SF1">
    <property type="entry name" value="TRANSCRIPTIONAL REPRESSOR OF EMRAB OPERON"/>
    <property type="match status" value="1"/>
</dbReference>
<dbReference type="SMART" id="SM00347">
    <property type="entry name" value="HTH_MARR"/>
    <property type="match status" value="1"/>
</dbReference>
<keyword evidence="2" id="KW-0238">DNA-binding</keyword>
<dbReference type="Pfam" id="PF01047">
    <property type="entry name" value="MarR"/>
    <property type="match status" value="1"/>
</dbReference>
<dbReference type="Gene3D" id="1.10.10.10">
    <property type="entry name" value="Winged helix-like DNA-binding domain superfamily/Winged helix DNA-binding domain"/>
    <property type="match status" value="1"/>
</dbReference>
<dbReference type="PROSITE" id="PS01117">
    <property type="entry name" value="HTH_MARR_1"/>
    <property type="match status" value="1"/>
</dbReference>
<evidence type="ECO:0000259" key="4">
    <source>
        <dbReference type="PROSITE" id="PS50995"/>
    </source>
</evidence>
<dbReference type="CDD" id="cd00090">
    <property type="entry name" value="HTH_ARSR"/>
    <property type="match status" value="1"/>
</dbReference>
<dbReference type="GO" id="GO:0003700">
    <property type="term" value="F:DNA-binding transcription factor activity"/>
    <property type="evidence" value="ECO:0007669"/>
    <property type="project" value="InterPro"/>
</dbReference>
<keyword evidence="1" id="KW-0805">Transcription regulation</keyword>
<reference evidence="5 6" key="1">
    <citation type="journal article" date="2015" name="Genome Announc.">
        <title>Expanding the biotechnology potential of lactobacilli through comparative genomics of 213 strains and associated genera.</title>
        <authorList>
            <person name="Sun Z."/>
            <person name="Harris H.M."/>
            <person name="McCann A."/>
            <person name="Guo C."/>
            <person name="Argimon S."/>
            <person name="Zhang W."/>
            <person name="Yang X."/>
            <person name="Jeffery I.B."/>
            <person name="Cooney J.C."/>
            <person name="Kagawa T.F."/>
            <person name="Liu W."/>
            <person name="Song Y."/>
            <person name="Salvetti E."/>
            <person name="Wrobel A."/>
            <person name="Rasinkangas P."/>
            <person name="Parkhill J."/>
            <person name="Rea M.C."/>
            <person name="O'Sullivan O."/>
            <person name="Ritari J."/>
            <person name="Douillard F.P."/>
            <person name="Paul Ross R."/>
            <person name="Yang R."/>
            <person name="Briner A.E."/>
            <person name="Felis G.E."/>
            <person name="de Vos W.M."/>
            <person name="Barrangou R."/>
            <person name="Klaenhammer T.R."/>
            <person name="Caufield P.W."/>
            <person name="Cui Y."/>
            <person name="Zhang H."/>
            <person name="O'Toole P.W."/>
        </authorList>
    </citation>
    <scope>NUCLEOTIDE SEQUENCE [LARGE SCALE GENOMIC DNA]</scope>
    <source>
        <strain evidence="5 6">DSM 19906</strain>
    </source>
</reference>
<name>A0A0R1P1Y4_9LACO</name>
<organism evidence="5 6">
    <name type="scientific">Lentilactobacillus kisonensis DSM 19906 = JCM 15041</name>
    <dbReference type="NCBI Taxonomy" id="1423766"/>
    <lineage>
        <taxon>Bacteria</taxon>
        <taxon>Bacillati</taxon>
        <taxon>Bacillota</taxon>
        <taxon>Bacilli</taxon>
        <taxon>Lactobacillales</taxon>
        <taxon>Lactobacillaceae</taxon>
        <taxon>Lentilactobacillus</taxon>
    </lineage>
</organism>
<accession>A0A0R1P1Y4</accession>
<evidence type="ECO:0000313" key="5">
    <source>
        <dbReference type="EMBL" id="KRL23091.1"/>
    </source>
</evidence>
<feature type="domain" description="HTH marR-type" evidence="4">
    <location>
        <begin position="9"/>
        <end position="137"/>
    </location>
</feature>
<dbReference type="Proteomes" id="UP000051439">
    <property type="component" value="Unassembled WGS sequence"/>
</dbReference>
<evidence type="ECO:0000256" key="1">
    <source>
        <dbReference type="ARBA" id="ARBA00023015"/>
    </source>
</evidence>
<dbReference type="InterPro" id="IPR023187">
    <property type="entry name" value="Tscrpt_reg_MarR-type_CS"/>
</dbReference>
<dbReference type="InterPro" id="IPR000835">
    <property type="entry name" value="HTH_MarR-typ"/>
</dbReference>
<dbReference type="InterPro" id="IPR011991">
    <property type="entry name" value="ArsR-like_HTH"/>
</dbReference>
<dbReference type="GO" id="GO:0003677">
    <property type="term" value="F:DNA binding"/>
    <property type="evidence" value="ECO:0007669"/>
    <property type="project" value="UniProtKB-KW"/>
</dbReference>
<evidence type="ECO:0000256" key="3">
    <source>
        <dbReference type="ARBA" id="ARBA00023163"/>
    </source>
</evidence>
<sequence length="169" mass="18915">MLMSGQLAQHELTEKFFDLSLLFALDMQGKDNPSLLFQGQGNILLALDEKASMSQRELAEKLQISPPTITEFVNKLVKKDLVTKTRSQKDKRVVIVSLTGAGKHAVAAVDHSDLSGWQYLSPQQQAQMATLMEIIIHGLTQKYSDPTSKQILASMRRQFFKLVLSEPDN</sequence>
<gene>
    <name evidence="5" type="ORF">FC98_GL001128</name>
</gene>
<proteinExistence type="predicted"/>
<keyword evidence="6" id="KW-1185">Reference proteome</keyword>
<dbReference type="SUPFAM" id="SSF46785">
    <property type="entry name" value="Winged helix' DNA-binding domain"/>
    <property type="match status" value="1"/>
</dbReference>
<protein>
    <submittedName>
        <fullName evidence="5">Transcriptional regulator, MarR family</fullName>
    </submittedName>
</protein>
<dbReference type="EMBL" id="AZEB01000002">
    <property type="protein sequence ID" value="KRL23091.1"/>
    <property type="molecule type" value="Genomic_DNA"/>
</dbReference>
<dbReference type="PROSITE" id="PS50995">
    <property type="entry name" value="HTH_MARR_2"/>
    <property type="match status" value="1"/>
</dbReference>
<dbReference type="PRINTS" id="PR00598">
    <property type="entry name" value="HTHMARR"/>
</dbReference>
<dbReference type="InterPro" id="IPR036390">
    <property type="entry name" value="WH_DNA-bd_sf"/>
</dbReference>
<comment type="caution">
    <text evidence="5">The sequence shown here is derived from an EMBL/GenBank/DDBJ whole genome shotgun (WGS) entry which is preliminary data.</text>
</comment>